<protein>
    <recommendedName>
        <fullName evidence="2">SF4 helicase domain-containing protein</fullName>
    </recommendedName>
</protein>
<dbReference type="SUPFAM" id="SSF52540">
    <property type="entry name" value="P-loop containing nucleoside triphosphate hydrolases"/>
    <property type="match status" value="1"/>
</dbReference>
<evidence type="ECO:0000313" key="1">
    <source>
        <dbReference type="EMBL" id="KKK48179.1"/>
    </source>
</evidence>
<evidence type="ECO:0008006" key="2">
    <source>
        <dbReference type="Google" id="ProtNLM"/>
    </source>
</evidence>
<organism evidence="1">
    <name type="scientific">marine sediment metagenome</name>
    <dbReference type="NCBI Taxonomy" id="412755"/>
    <lineage>
        <taxon>unclassified sequences</taxon>
        <taxon>metagenomes</taxon>
        <taxon>ecological metagenomes</taxon>
    </lineage>
</organism>
<name>A0A0F8Y1U8_9ZZZZ</name>
<dbReference type="Pfam" id="PF13481">
    <property type="entry name" value="AAA_25"/>
    <property type="match status" value="1"/>
</dbReference>
<accession>A0A0F8Y1U8</accession>
<dbReference type="InterPro" id="IPR027417">
    <property type="entry name" value="P-loop_NTPase"/>
</dbReference>
<gene>
    <name evidence="1" type="ORF">LCGC14_3147730</name>
</gene>
<dbReference type="AlphaFoldDB" id="A0A0F8Y1U8"/>
<comment type="caution">
    <text evidence="1">The sequence shown here is derived from an EMBL/GenBank/DDBJ whole genome shotgun (WGS) entry which is preliminary data.</text>
</comment>
<dbReference type="Gene3D" id="3.40.50.300">
    <property type="entry name" value="P-loop containing nucleotide triphosphate hydrolases"/>
    <property type="match status" value="1"/>
</dbReference>
<reference evidence="1" key="1">
    <citation type="journal article" date="2015" name="Nature">
        <title>Complex archaea that bridge the gap between prokaryotes and eukaryotes.</title>
        <authorList>
            <person name="Spang A."/>
            <person name="Saw J.H."/>
            <person name="Jorgensen S.L."/>
            <person name="Zaremba-Niedzwiedzka K."/>
            <person name="Martijn J."/>
            <person name="Lind A.E."/>
            <person name="van Eijk R."/>
            <person name="Schleper C."/>
            <person name="Guy L."/>
            <person name="Ettema T.J."/>
        </authorList>
    </citation>
    <scope>NUCLEOTIDE SEQUENCE</scope>
</reference>
<feature type="non-terminal residue" evidence="1">
    <location>
        <position position="1"/>
    </location>
</feature>
<proteinExistence type="predicted"/>
<sequence>DIPGGQRVLYLQFEITDTMLHKRFDKMTEAWLRENGHTGEVREYLRVWSEPFLKIDSPTGKKILVEELSAVKPTVLIIDPLYKTLSGDILNPNSMRALVDSLDSLINIYKFSLVLIHHTRKGSMEDRPSEYDPTDDMLGSAVLSWWADSIIKVKRKGGMGSKETLEISFDKVRHAEETLLKREVIFDKNTLLFHPSEGTIAV</sequence>
<dbReference type="EMBL" id="LAZR01069199">
    <property type="protein sequence ID" value="KKK48179.1"/>
    <property type="molecule type" value="Genomic_DNA"/>
</dbReference>